<keyword evidence="10" id="KW-0575">Peroxidase</keyword>
<evidence type="ECO:0000256" key="3">
    <source>
        <dbReference type="ARBA" id="ARBA00022723"/>
    </source>
</evidence>
<dbReference type="PIRSF" id="PIRSF000294">
    <property type="entry name" value="Cytochrome-c_peroxidase"/>
    <property type="match status" value="1"/>
</dbReference>
<evidence type="ECO:0000313" key="10">
    <source>
        <dbReference type="EMBL" id="GAA4307688.1"/>
    </source>
</evidence>
<keyword evidence="4" id="KW-0732">Signal</keyword>
<dbReference type="PANTHER" id="PTHR30600:SF10">
    <property type="entry name" value="BLL6722 PROTEIN"/>
    <property type="match status" value="1"/>
</dbReference>
<comment type="caution">
    <text evidence="10">The sequence shown here is derived from an EMBL/GenBank/DDBJ whole genome shotgun (WGS) entry which is preliminary data.</text>
</comment>
<comment type="subcellular location">
    <subcellularLocation>
        <location evidence="1">Periplasm</location>
    </subcellularLocation>
</comment>
<organism evidence="10 11">
    <name type="scientific">Mucilaginibacter gynuensis</name>
    <dbReference type="NCBI Taxonomy" id="1302236"/>
    <lineage>
        <taxon>Bacteria</taxon>
        <taxon>Pseudomonadati</taxon>
        <taxon>Bacteroidota</taxon>
        <taxon>Sphingobacteriia</taxon>
        <taxon>Sphingobacteriales</taxon>
        <taxon>Sphingobacteriaceae</taxon>
        <taxon>Mucilaginibacter</taxon>
    </lineage>
</organism>
<protein>
    <submittedName>
        <fullName evidence="10">Cytochrome c peroxidase</fullName>
    </submittedName>
</protein>
<keyword evidence="6" id="KW-0560">Oxidoreductase</keyword>
<keyword evidence="7 8" id="KW-0408">Iron</keyword>
<evidence type="ECO:0000256" key="5">
    <source>
        <dbReference type="ARBA" id="ARBA00022764"/>
    </source>
</evidence>
<dbReference type="Pfam" id="PF03150">
    <property type="entry name" value="CCP_MauG"/>
    <property type="match status" value="1"/>
</dbReference>
<feature type="domain" description="Cytochrome c" evidence="9">
    <location>
        <begin position="210"/>
        <end position="334"/>
    </location>
</feature>
<keyword evidence="5" id="KW-0574">Periplasm</keyword>
<evidence type="ECO:0000256" key="7">
    <source>
        <dbReference type="ARBA" id="ARBA00023004"/>
    </source>
</evidence>
<dbReference type="InterPro" id="IPR009056">
    <property type="entry name" value="Cyt_c-like_dom"/>
</dbReference>
<name>A0ABP8FN88_9SPHI</name>
<dbReference type="InterPro" id="IPR004852">
    <property type="entry name" value="Di-haem_cyt_c_peroxidsae"/>
</dbReference>
<dbReference type="EMBL" id="BAABFT010000001">
    <property type="protein sequence ID" value="GAA4307688.1"/>
    <property type="molecule type" value="Genomic_DNA"/>
</dbReference>
<gene>
    <name evidence="10" type="ORF">GCM10023149_01300</name>
</gene>
<keyword evidence="3 8" id="KW-0479">Metal-binding</keyword>
<dbReference type="PANTHER" id="PTHR30600">
    <property type="entry name" value="CYTOCHROME C PEROXIDASE-RELATED"/>
    <property type="match status" value="1"/>
</dbReference>
<evidence type="ECO:0000256" key="6">
    <source>
        <dbReference type="ARBA" id="ARBA00023002"/>
    </source>
</evidence>
<dbReference type="SUPFAM" id="SSF46626">
    <property type="entry name" value="Cytochrome c"/>
    <property type="match status" value="2"/>
</dbReference>
<dbReference type="Proteomes" id="UP001500582">
    <property type="component" value="Unassembled WGS sequence"/>
</dbReference>
<proteinExistence type="predicted"/>
<evidence type="ECO:0000256" key="8">
    <source>
        <dbReference type="PROSITE-ProRule" id="PRU00433"/>
    </source>
</evidence>
<evidence type="ECO:0000313" key="11">
    <source>
        <dbReference type="Proteomes" id="UP001500582"/>
    </source>
</evidence>
<dbReference type="PROSITE" id="PS51007">
    <property type="entry name" value="CYTC"/>
    <property type="match status" value="1"/>
</dbReference>
<reference evidence="11" key="1">
    <citation type="journal article" date="2019" name="Int. J. Syst. Evol. Microbiol.">
        <title>The Global Catalogue of Microorganisms (GCM) 10K type strain sequencing project: providing services to taxonomists for standard genome sequencing and annotation.</title>
        <authorList>
            <consortium name="The Broad Institute Genomics Platform"/>
            <consortium name="The Broad Institute Genome Sequencing Center for Infectious Disease"/>
            <person name="Wu L."/>
            <person name="Ma J."/>
        </authorList>
    </citation>
    <scope>NUCLEOTIDE SEQUENCE [LARGE SCALE GENOMIC DNA]</scope>
    <source>
        <strain evidence="11">JCM 17705</strain>
    </source>
</reference>
<keyword evidence="11" id="KW-1185">Reference proteome</keyword>
<evidence type="ECO:0000259" key="9">
    <source>
        <dbReference type="PROSITE" id="PS51007"/>
    </source>
</evidence>
<evidence type="ECO:0000256" key="2">
    <source>
        <dbReference type="ARBA" id="ARBA00022617"/>
    </source>
</evidence>
<accession>A0ABP8FN88</accession>
<dbReference type="RefSeq" id="WP_345209039.1">
    <property type="nucleotide sequence ID" value="NZ_BAABFT010000001.1"/>
</dbReference>
<dbReference type="InterPro" id="IPR036909">
    <property type="entry name" value="Cyt_c-like_dom_sf"/>
</dbReference>
<evidence type="ECO:0000256" key="4">
    <source>
        <dbReference type="ARBA" id="ARBA00022729"/>
    </source>
</evidence>
<keyword evidence="2 8" id="KW-0349">Heme</keyword>
<dbReference type="InterPro" id="IPR051395">
    <property type="entry name" value="Cytochrome_c_Peroxidase/MauG"/>
</dbReference>
<dbReference type="Gene3D" id="1.10.760.10">
    <property type="entry name" value="Cytochrome c-like domain"/>
    <property type="match status" value="2"/>
</dbReference>
<sequence length="347" mass="38813">MNSKSTVIIILLVLIAVIACRKGSNDAPQPDDVRFVAPSNFPQPVYSFENNAVTKNGFELGRKLFFDSGLSIDGSVSCGSCHQPFAAFANLDHSVSHGVDNCLGTRNTPPLFNLVWQQEFMWDGGVRNIEVSPLNALTNPCEMANTLTNVVDVLNKSNQYPALFNKAFGTSTVTSQLMFRALTQFMSMLVSANSKYDKHIRKETGGDFSIDEEAGYQLFIQKCSVCHKEPLFTDLSYRSNGLDLYSEDRGRDSITQNEADRGKFRVPTLRNIEVTMPYMHDGRFNTLKRVLEHYNSGVKNNPNLDAELKKNGVSGIPLTQTEQTQIIAFLKTLTDNDFIHDKRFAEQ</sequence>
<evidence type="ECO:0000256" key="1">
    <source>
        <dbReference type="ARBA" id="ARBA00004418"/>
    </source>
</evidence>
<dbReference type="PROSITE" id="PS51257">
    <property type="entry name" value="PROKAR_LIPOPROTEIN"/>
    <property type="match status" value="1"/>
</dbReference>
<dbReference type="InterPro" id="IPR026259">
    <property type="entry name" value="MauG/Cytc_peroxidase"/>
</dbReference>
<dbReference type="GO" id="GO:0004601">
    <property type="term" value="F:peroxidase activity"/>
    <property type="evidence" value="ECO:0007669"/>
    <property type="project" value="UniProtKB-KW"/>
</dbReference>